<name>A0A172TTB3_9BACT</name>
<dbReference type="SUPFAM" id="SSF56601">
    <property type="entry name" value="beta-lactamase/transpeptidase-like"/>
    <property type="match status" value="1"/>
</dbReference>
<dbReference type="GO" id="GO:0030288">
    <property type="term" value="C:outer membrane-bounded periplasmic space"/>
    <property type="evidence" value="ECO:0007669"/>
    <property type="project" value="TreeGrafter"/>
</dbReference>
<comment type="subcellular location">
    <subcellularLocation>
        <location evidence="1">Cell membrane</location>
    </subcellularLocation>
</comment>
<evidence type="ECO:0000313" key="23">
    <source>
        <dbReference type="Proteomes" id="UP000077177"/>
    </source>
</evidence>
<evidence type="ECO:0000256" key="11">
    <source>
        <dbReference type="ARBA" id="ARBA00022960"/>
    </source>
</evidence>
<keyword evidence="5" id="KW-1003">Cell membrane</keyword>
<feature type="compositionally biased region" description="Basic and acidic residues" evidence="18">
    <location>
        <begin position="806"/>
        <end position="816"/>
    </location>
</feature>
<feature type="domain" description="Glycosyl transferase family 51" evidence="21">
    <location>
        <begin position="57"/>
        <end position="233"/>
    </location>
</feature>
<evidence type="ECO:0000256" key="1">
    <source>
        <dbReference type="ARBA" id="ARBA00004236"/>
    </source>
</evidence>
<evidence type="ECO:0000256" key="8">
    <source>
        <dbReference type="ARBA" id="ARBA00022676"/>
    </source>
</evidence>
<keyword evidence="13 19" id="KW-0472">Membrane</keyword>
<evidence type="ECO:0000256" key="19">
    <source>
        <dbReference type="SAM" id="Phobius"/>
    </source>
</evidence>
<dbReference type="OrthoDB" id="9766909at2"/>
<dbReference type="KEGG" id="fla:SY85_06405"/>
<dbReference type="InterPro" id="IPR023346">
    <property type="entry name" value="Lysozyme-like_dom_sf"/>
</dbReference>
<gene>
    <name evidence="22" type="ORF">SY85_06405</name>
</gene>
<organism evidence="22 23">
    <name type="scientific">Flavisolibacter tropicus</name>
    <dbReference type="NCBI Taxonomy" id="1492898"/>
    <lineage>
        <taxon>Bacteria</taxon>
        <taxon>Pseudomonadati</taxon>
        <taxon>Bacteroidota</taxon>
        <taxon>Chitinophagia</taxon>
        <taxon>Chitinophagales</taxon>
        <taxon>Chitinophagaceae</taxon>
        <taxon>Flavisolibacter</taxon>
    </lineage>
</organism>
<comment type="catalytic activity">
    <reaction evidence="16">
        <text>Preferential cleavage: (Ac)2-L-Lys-D-Ala-|-D-Ala. Also transpeptidation of peptidyl-alanyl moieties that are N-acyl substituents of D-alanine.</text>
        <dbReference type="EC" id="3.4.16.4"/>
    </reaction>
</comment>
<dbReference type="Gene3D" id="1.10.3810.10">
    <property type="entry name" value="Biosynthetic peptidoglycan transglycosylase-like"/>
    <property type="match status" value="1"/>
</dbReference>
<evidence type="ECO:0000256" key="3">
    <source>
        <dbReference type="ARBA" id="ARBA00007090"/>
    </source>
</evidence>
<evidence type="ECO:0000256" key="7">
    <source>
        <dbReference type="ARBA" id="ARBA00022670"/>
    </source>
</evidence>
<keyword evidence="8" id="KW-0328">Glycosyltransferase</keyword>
<dbReference type="GO" id="GO:0006508">
    <property type="term" value="P:proteolysis"/>
    <property type="evidence" value="ECO:0007669"/>
    <property type="project" value="UniProtKB-KW"/>
</dbReference>
<evidence type="ECO:0000256" key="13">
    <source>
        <dbReference type="ARBA" id="ARBA00023136"/>
    </source>
</evidence>
<reference evidence="23" key="1">
    <citation type="submission" date="2015-01" db="EMBL/GenBank/DDBJ databases">
        <title>Flavisolibacter sp./LCS9/ whole genome sequencing.</title>
        <authorList>
            <person name="Kim M.K."/>
            <person name="Srinivasan S."/>
            <person name="Lee J.-J."/>
        </authorList>
    </citation>
    <scope>NUCLEOTIDE SEQUENCE [LARGE SCALE GENOMIC DNA]</scope>
    <source>
        <strain evidence="23">LCS9</strain>
    </source>
</reference>
<dbReference type="InterPro" id="IPR050396">
    <property type="entry name" value="Glycosyltr_51/Transpeptidase"/>
</dbReference>
<dbReference type="GO" id="GO:0008360">
    <property type="term" value="P:regulation of cell shape"/>
    <property type="evidence" value="ECO:0007669"/>
    <property type="project" value="UniProtKB-KW"/>
</dbReference>
<keyword evidence="9 22" id="KW-0808">Transferase</keyword>
<evidence type="ECO:0000256" key="9">
    <source>
        <dbReference type="ARBA" id="ARBA00022679"/>
    </source>
</evidence>
<dbReference type="RefSeq" id="WP_066402590.1">
    <property type="nucleotide sequence ID" value="NZ_CP011390.1"/>
</dbReference>
<evidence type="ECO:0000256" key="5">
    <source>
        <dbReference type="ARBA" id="ARBA00022475"/>
    </source>
</evidence>
<evidence type="ECO:0000256" key="2">
    <source>
        <dbReference type="ARBA" id="ARBA00004752"/>
    </source>
</evidence>
<comment type="pathway">
    <text evidence="2">Cell wall biogenesis; peptidoglycan biosynthesis.</text>
</comment>
<evidence type="ECO:0000256" key="4">
    <source>
        <dbReference type="ARBA" id="ARBA00007739"/>
    </source>
</evidence>
<reference evidence="22 23" key="2">
    <citation type="journal article" date="2016" name="Int. J. Syst. Evol. Microbiol.">
        <title>Flavisolibacter tropicus sp. nov., isolated from tropical soil.</title>
        <authorList>
            <person name="Lee J.J."/>
            <person name="Kang M.S."/>
            <person name="Kim G.S."/>
            <person name="Lee C.S."/>
            <person name="Lim S."/>
            <person name="Lee J."/>
            <person name="Roh S.H."/>
            <person name="Kang H."/>
            <person name="Ha J.M."/>
            <person name="Bae S."/>
            <person name="Jung H.Y."/>
            <person name="Kim M.K."/>
        </authorList>
    </citation>
    <scope>NUCLEOTIDE SEQUENCE [LARGE SCALE GENOMIC DNA]</scope>
    <source>
        <strain evidence="22 23">LCS9</strain>
    </source>
</reference>
<evidence type="ECO:0000256" key="15">
    <source>
        <dbReference type="ARBA" id="ARBA00023316"/>
    </source>
</evidence>
<dbReference type="InterPro" id="IPR001264">
    <property type="entry name" value="Glyco_trans_51"/>
</dbReference>
<dbReference type="InterPro" id="IPR036950">
    <property type="entry name" value="PBP_transglycosylase"/>
</dbReference>
<feature type="transmembrane region" description="Helical" evidence="19">
    <location>
        <begin position="7"/>
        <end position="31"/>
    </location>
</feature>
<feature type="domain" description="Penicillin-binding protein transpeptidase" evidence="20">
    <location>
        <begin position="411"/>
        <end position="650"/>
    </location>
</feature>
<dbReference type="Pfam" id="PF00912">
    <property type="entry name" value="Transgly"/>
    <property type="match status" value="1"/>
</dbReference>
<dbReference type="Pfam" id="PF00905">
    <property type="entry name" value="Transpeptidase"/>
    <property type="match status" value="1"/>
</dbReference>
<evidence type="ECO:0000256" key="14">
    <source>
        <dbReference type="ARBA" id="ARBA00023268"/>
    </source>
</evidence>
<accession>A0A172TTB3</accession>
<dbReference type="Gene3D" id="3.40.710.10">
    <property type="entry name" value="DD-peptidase/beta-lactamase superfamily"/>
    <property type="match status" value="2"/>
</dbReference>
<dbReference type="GO" id="GO:0008658">
    <property type="term" value="F:penicillin binding"/>
    <property type="evidence" value="ECO:0007669"/>
    <property type="project" value="InterPro"/>
</dbReference>
<keyword evidence="6" id="KW-0121">Carboxypeptidase</keyword>
<dbReference type="PANTHER" id="PTHR32282:SF11">
    <property type="entry name" value="PENICILLIN-BINDING PROTEIN 1B"/>
    <property type="match status" value="1"/>
</dbReference>
<keyword evidence="11" id="KW-0133">Cell shape</keyword>
<evidence type="ECO:0000256" key="17">
    <source>
        <dbReference type="ARBA" id="ARBA00049902"/>
    </source>
</evidence>
<dbReference type="GO" id="GO:0071555">
    <property type="term" value="P:cell wall organization"/>
    <property type="evidence" value="ECO:0007669"/>
    <property type="project" value="UniProtKB-KW"/>
</dbReference>
<dbReference type="SUPFAM" id="SSF53955">
    <property type="entry name" value="Lysozyme-like"/>
    <property type="match status" value="1"/>
</dbReference>
<comment type="similarity">
    <text evidence="4">In the N-terminal section; belongs to the glycosyltransferase 51 family.</text>
</comment>
<dbReference type="GO" id="GO:0009002">
    <property type="term" value="F:serine-type D-Ala-D-Ala carboxypeptidase activity"/>
    <property type="evidence" value="ECO:0007669"/>
    <property type="project" value="UniProtKB-EC"/>
</dbReference>
<evidence type="ECO:0000313" key="22">
    <source>
        <dbReference type="EMBL" id="ANE50188.1"/>
    </source>
</evidence>
<comment type="catalytic activity">
    <reaction evidence="17">
        <text>[GlcNAc-(1-&gt;4)-Mur2Ac(oyl-L-Ala-gamma-D-Glu-L-Lys-D-Ala-D-Ala)](n)-di-trans,octa-cis-undecaprenyl diphosphate + beta-D-GlcNAc-(1-&gt;4)-Mur2Ac(oyl-L-Ala-gamma-D-Glu-L-Lys-D-Ala-D-Ala)-di-trans,octa-cis-undecaprenyl diphosphate = [GlcNAc-(1-&gt;4)-Mur2Ac(oyl-L-Ala-gamma-D-Glu-L-Lys-D-Ala-D-Ala)](n+1)-di-trans,octa-cis-undecaprenyl diphosphate + di-trans,octa-cis-undecaprenyl diphosphate + H(+)</text>
        <dbReference type="Rhea" id="RHEA:23708"/>
        <dbReference type="Rhea" id="RHEA-COMP:9602"/>
        <dbReference type="Rhea" id="RHEA-COMP:9603"/>
        <dbReference type="ChEBI" id="CHEBI:15378"/>
        <dbReference type="ChEBI" id="CHEBI:58405"/>
        <dbReference type="ChEBI" id="CHEBI:60033"/>
        <dbReference type="ChEBI" id="CHEBI:78435"/>
        <dbReference type="EC" id="2.4.99.28"/>
    </reaction>
</comment>
<keyword evidence="14" id="KW-0511">Multifunctional enzyme</keyword>
<comment type="similarity">
    <text evidence="3">In the C-terminal section; belongs to the transpeptidase family.</text>
</comment>
<dbReference type="InterPro" id="IPR001460">
    <property type="entry name" value="PCN-bd_Tpept"/>
</dbReference>
<dbReference type="PATRIC" id="fig|1492898.3.peg.1387"/>
<keyword evidence="12" id="KW-0573">Peptidoglycan synthesis</keyword>
<dbReference type="AlphaFoldDB" id="A0A172TTB3"/>
<sequence length="816" mass="91731">MKKSVRIFWIVFFTGFGIFVMVILLAMMGAFGKMPSLRQLENPSLLQSSEVYASDGTLMGKYYLEKGNRSNVDYKDISKHVIDALIATEDERFYDHSGVDVKSTLRAVVLLGKEGGGSTITQQLAKNLFNGEGASNALERGIQKIKEYIIAIRLERNFTKQEILALYLNAVPFGNNIYGIRNAAKSYFQKEPDRLNPEEAALLVGMLKGNTLYNPLRNPVAARDRRNVVLGQMEKNGFLTAAKLEQLKALPVKINYKKMDENTGYAPYFREVLRDELKNILKDLERPDGEPYDIYDDGLKIYTTINPRMQEYAEEAVAQQMPLLQKSLNTQRNIKTGNVWKGHDNVLEASMRASDRWRFLKDEGLSDAEIKKTFYQKVPMKIFAWTAKREKDTVMTPMDSIKYHRQMLQTSFMVMDPVTGEVKAWVGGIDFKTYKYDHANLKTKRQVGSTIKPLLYAQAMEERGFTMESEVLDQQQDFGGGRLVPATSKTCSGRSMSMASALAWSKNCATAYIMKQVGPAQFANFLERINIPTKVEPHPSIALGSCDLSLYEMMWGYSIFAGRGFSTKPYFISRIEDRNGNVIKRFDYSTNRKEVISEVTAYNMCKMMEGPVTKGTAAGLMYRLGATEMGGKTGTTNDNADAWFMGYTPQLLAGTWIGCDDRFIRIESNSGMGGQAARPIWEAFFKKVYADKSLGISKEATFPKPADLDNKMIDADPASIIEDNLENAEGNDFGVGNANDYSLDESYDSIGAESKRPVDDNNNAIKPTTKPKKDSSTQKTPKIGEMNTEEKKEKKGFLKGIFGGKKNKENKQSNEY</sequence>
<evidence type="ECO:0000256" key="10">
    <source>
        <dbReference type="ARBA" id="ARBA00022801"/>
    </source>
</evidence>
<protein>
    <submittedName>
        <fullName evidence="22">Peptidoglycan glycosyltransferase</fullName>
    </submittedName>
</protein>
<keyword evidence="19" id="KW-0812">Transmembrane</keyword>
<keyword evidence="10" id="KW-0378">Hydrolase</keyword>
<evidence type="ECO:0000259" key="21">
    <source>
        <dbReference type="Pfam" id="PF00912"/>
    </source>
</evidence>
<dbReference type="PANTHER" id="PTHR32282">
    <property type="entry name" value="BINDING PROTEIN TRANSPEPTIDASE, PUTATIVE-RELATED"/>
    <property type="match status" value="1"/>
</dbReference>
<evidence type="ECO:0000256" key="6">
    <source>
        <dbReference type="ARBA" id="ARBA00022645"/>
    </source>
</evidence>
<keyword evidence="15" id="KW-0961">Cell wall biogenesis/degradation</keyword>
<keyword evidence="19" id="KW-1133">Transmembrane helix</keyword>
<evidence type="ECO:0000256" key="16">
    <source>
        <dbReference type="ARBA" id="ARBA00034000"/>
    </source>
</evidence>
<dbReference type="EMBL" id="CP011390">
    <property type="protein sequence ID" value="ANE50188.1"/>
    <property type="molecule type" value="Genomic_DNA"/>
</dbReference>
<dbReference type="InterPro" id="IPR012338">
    <property type="entry name" value="Beta-lactam/transpept-like"/>
</dbReference>
<dbReference type="GO" id="GO:0009252">
    <property type="term" value="P:peptidoglycan biosynthetic process"/>
    <property type="evidence" value="ECO:0007669"/>
    <property type="project" value="UniProtKB-KW"/>
</dbReference>
<dbReference type="Proteomes" id="UP000077177">
    <property type="component" value="Chromosome"/>
</dbReference>
<evidence type="ECO:0000256" key="18">
    <source>
        <dbReference type="SAM" id="MobiDB-lite"/>
    </source>
</evidence>
<dbReference type="GO" id="GO:0008955">
    <property type="term" value="F:peptidoglycan glycosyltransferase activity"/>
    <property type="evidence" value="ECO:0007669"/>
    <property type="project" value="UniProtKB-EC"/>
</dbReference>
<evidence type="ECO:0000259" key="20">
    <source>
        <dbReference type="Pfam" id="PF00905"/>
    </source>
</evidence>
<proteinExistence type="inferred from homology"/>
<keyword evidence="23" id="KW-1185">Reference proteome</keyword>
<dbReference type="STRING" id="1492898.SY85_06405"/>
<feature type="region of interest" description="Disordered" evidence="18">
    <location>
        <begin position="751"/>
        <end position="816"/>
    </location>
</feature>
<dbReference type="GO" id="GO:0005886">
    <property type="term" value="C:plasma membrane"/>
    <property type="evidence" value="ECO:0007669"/>
    <property type="project" value="UniProtKB-SubCell"/>
</dbReference>
<keyword evidence="7" id="KW-0645">Protease</keyword>
<evidence type="ECO:0000256" key="12">
    <source>
        <dbReference type="ARBA" id="ARBA00022984"/>
    </source>
</evidence>